<feature type="compositionally biased region" description="Basic and acidic residues" evidence="1">
    <location>
        <begin position="143"/>
        <end position="163"/>
    </location>
</feature>
<feature type="region of interest" description="Disordered" evidence="1">
    <location>
        <begin position="136"/>
        <end position="170"/>
    </location>
</feature>
<feature type="compositionally biased region" description="Basic and acidic residues" evidence="1">
    <location>
        <begin position="192"/>
        <end position="201"/>
    </location>
</feature>
<evidence type="ECO:0000256" key="1">
    <source>
        <dbReference type="SAM" id="MobiDB-lite"/>
    </source>
</evidence>
<dbReference type="EMBL" id="JALLPJ020000621">
    <property type="protein sequence ID" value="KAL3787207.1"/>
    <property type="molecule type" value="Genomic_DNA"/>
</dbReference>
<comment type="caution">
    <text evidence="2">The sequence shown here is derived from an EMBL/GenBank/DDBJ whole genome shotgun (WGS) entry which is preliminary data.</text>
</comment>
<keyword evidence="3" id="KW-1185">Reference proteome</keyword>
<reference evidence="2 3" key="1">
    <citation type="submission" date="2024-10" db="EMBL/GenBank/DDBJ databases">
        <title>Updated reference genomes for cyclostephanoid diatoms.</title>
        <authorList>
            <person name="Roberts W.R."/>
            <person name="Alverson A.J."/>
        </authorList>
    </citation>
    <scope>NUCLEOTIDE SEQUENCE [LARGE SCALE GENOMIC DNA]</scope>
    <source>
        <strain evidence="2 3">AJA010-31</strain>
    </source>
</reference>
<evidence type="ECO:0000313" key="2">
    <source>
        <dbReference type="EMBL" id="KAL3787207.1"/>
    </source>
</evidence>
<feature type="compositionally biased region" description="Polar residues" evidence="1">
    <location>
        <begin position="232"/>
        <end position="242"/>
    </location>
</feature>
<name>A0ABD3PH13_9STRA</name>
<organism evidence="2 3">
    <name type="scientific">Cyclotella atomus</name>
    <dbReference type="NCBI Taxonomy" id="382360"/>
    <lineage>
        <taxon>Eukaryota</taxon>
        <taxon>Sar</taxon>
        <taxon>Stramenopiles</taxon>
        <taxon>Ochrophyta</taxon>
        <taxon>Bacillariophyta</taxon>
        <taxon>Coscinodiscophyceae</taxon>
        <taxon>Thalassiosirophycidae</taxon>
        <taxon>Stephanodiscales</taxon>
        <taxon>Stephanodiscaceae</taxon>
        <taxon>Cyclotella</taxon>
    </lineage>
</organism>
<evidence type="ECO:0000313" key="3">
    <source>
        <dbReference type="Proteomes" id="UP001530400"/>
    </source>
</evidence>
<protein>
    <submittedName>
        <fullName evidence="2">Uncharacterized protein</fullName>
    </submittedName>
</protein>
<dbReference type="Proteomes" id="UP001530400">
    <property type="component" value="Unassembled WGS sequence"/>
</dbReference>
<accession>A0ABD3PH13</accession>
<proteinExistence type="predicted"/>
<sequence length="242" mass="26755">MAEQEVIDSSGNPTGKFATPVAPYKRTTLQNELQDITINGVQVFHTAIVNEKGPEAGYSQVIVGVDPSNPYTPAIREFARNTLAQLPAFMHHYLRKVKGFHESTVKRLEECFYIESAAAAEHSTWDPVRMKATPDFSTRKARWHSETEHVDVKRRSTTPRDDLSGPAYLGNSPIELTDDVHKDLLRKLRVDPDKLGPEYGKEGASILSGGTDGSGGTSVNTNNMARSKEVTRTSTQTGRRKT</sequence>
<gene>
    <name evidence="2" type="ORF">ACHAWO_009940</name>
</gene>
<dbReference type="AlphaFoldDB" id="A0ABD3PH13"/>
<feature type="region of interest" description="Disordered" evidence="1">
    <location>
        <begin position="192"/>
        <end position="242"/>
    </location>
</feature>